<dbReference type="InterPro" id="IPR002938">
    <property type="entry name" value="FAD-bd"/>
</dbReference>
<evidence type="ECO:0000256" key="4">
    <source>
        <dbReference type="ARBA" id="ARBA00023002"/>
    </source>
</evidence>
<dbReference type="AlphaFoldDB" id="A0A7R7XJC7"/>
<keyword evidence="3" id="KW-0274">FAD</keyword>
<dbReference type="GO" id="GO:0071949">
    <property type="term" value="F:FAD binding"/>
    <property type="evidence" value="ECO:0007669"/>
    <property type="project" value="InterPro"/>
</dbReference>
<dbReference type="RefSeq" id="XP_041553883.1">
    <property type="nucleotide sequence ID" value="XM_041700949.1"/>
</dbReference>
<accession>A0A7R7XJC7</accession>
<dbReference type="GeneID" id="64971694"/>
<dbReference type="Proteomes" id="UP000654913">
    <property type="component" value="Chromosome 2"/>
</dbReference>
<name>A0A7R7XJC7_9EURO</name>
<evidence type="ECO:0000259" key="5">
    <source>
        <dbReference type="Pfam" id="PF01494"/>
    </source>
</evidence>
<keyword evidence="7" id="KW-1185">Reference proteome</keyword>
<keyword evidence="2" id="KW-0285">Flavoprotein</keyword>
<dbReference type="Gene3D" id="3.50.50.60">
    <property type="entry name" value="FAD/NAD(P)-binding domain"/>
    <property type="match status" value="1"/>
</dbReference>
<evidence type="ECO:0000256" key="1">
    <source>
        <dbReference type="ARBA" id="ARBA00007992"/>
    </source>
</evidence>
<evidence type="ECO:0000313" key="7">
    <source>
        <dbReference type="Proteomes" id="UP000654913"/>
    </source>
</evidence>
<feature type="domain" description="FAD-binding" evidence="5">
    <location>
        <begin position="14"/>
        <end position="364"/>
    </location>
</feature>
<comment type="similarity">
    <text evidence="1">Belongs to the paxM FAD-dependent monooxygenase family.</text>
</comment>
<dbReference type="GO" id="GO:0004497">
    <property type="term" value="F:monooxygenase activity"/>
    <property type="evidence" value="ECO:0007669"/>
    <property type="project" value="InterPro"/>
</dbReference>
<dbReference type="PANTHER" id="PTHR47356">
    <property type="entry name" value="FAD-DEPENDENT MONOOXYGENASE ASQG-RELATED"/>
    <property type="match status" value="1"/>
</dbReference>
<dbReference type="InterPro" id="IPR050562">
    <property type="entry name" value="FAD_mOase_fung"/>
</dbReference>
<evidence type="ECO:0000256" key="3">
    <source>
        <dbReference type="ARBA" id="ARBA00022827"/>
    </source>
</evidence>
<evidence type="ECO:0000256" key="2">
    <source>
        <dbReference type="ARBA" id="ARBA00022630"/>
    </source>
</evidence>
<sequence length="488" mass="54273">MAQSTLTPPPSPRVIIIGGAITGLTLARCLEKAGIDYVLLERHSDILTNLGGTLALLPAGCRVLDQLGVFDLLEECRSDLRGLVTALPDGYVYRKETFGLFGPKLGYPLTLLRRRDLLHALYTSLEDRSKILLGAKVVDIAPQGEPDGPLCVTADSGEVYTGDIVVGADGVHGVVREHMWRIAELQQTPRGKASQVRTGTEKGGMTVDYYTILGATPAAECPRGLTEMVRPGDMHMRCDKGVLLTLIANSDGSVNWFAAFKMDQTRVYPDLPEKLSQEEIRAKLEEYTQRKAWDGADSSDITFGDLWRVSPWVSATHLQEGFFDTWSCGRITCIGDTVFKFTPNLAQGANLCIESAAALANALYRIKSSGNTTTTAIHEALTEYPKPLKSRIKQLCLISYHTTRVHLLESRLLWYVARYILPYVMEPWVQYGVFLREHGMAVMLDYLPRPDRDKRAAEERARGWRMWRVDGHAALMVLGIGALSWFLR</sequence>
<keyword evidence="4" id="KW-0560">Oxidoreductase</keyword>
<dbReference type="Pfam" id="PF01494">
    <property type="entry name" value="FAD_binding_3"/>
    <property type="match status" value="1"/>
</dbReference>
<evidence type="ECO:0000313" key="6">
    <source>
        <dbReference type="EMBL" id="BCS21689.1"/>
    </source>
</evidence>
<dbReference type="SUPFAM" id="SSF51905">
    <property type="entry name" value="FAD/NAD(P)-binding domain"/>
    <property type="match status" value="1"/>
</dbReference>
<dbReference type="OrthoDB" id="10029326at2759"/>
<protein>
    <recommendedName>
        <fullName evidence="5">FAD-binding domain-containing protein</fullName>
    </recommendedName>
</protein>
<dbReference type="PANTHER" id="PTHR47356:SF2">
    <property type="entry name" value="FAD-BINDING DOMAIN-CONTAINING PROTEIN-RELATED"/>
    <property type="match status" value="1"/>
</dbReference>
<proteinExistence type="inferred from homology"/>
<dbReference type="KEGG" id="apuu:APUU_22121S"/>
<reference evidence="6" key="1">
    <citation type="submission" date="2021-01" db="EMBL/GenBank/DDBJ databases">
        <authorList>
            <consortium name="Aspergillus puulaauensis MK2 genome sequencing consortium"/>
            <person name="Kazuki M."/>
            <person name="Futagami T."/>
        </authorList>
    </citation>
    <scope>NUCLEOTIDE SEQUENCE</scope>
    <source>
        <strain evidence="6">MK2</strain>
    </source>
</reference>
<dbReference type="PRINTS" id="PR00420">
    <property type="entry name" value="RNGMNOXGNASE"/>
</dbReference>
<gene>
    <name evidence="6" type="ORF">APUU_22121S</name>
</gene>
<reference evidence="6" key="2">
    <citation type="submission" date="2021-02" db="EMBL/GenBank/DDBJ databases">
        <title>Aspergillus puulaauensis MK2 genome sequence.</title>
        <authorList>
            <person name="Futagami T."/>
            <person name="Mori K."/>
            <person name="Kadooka C."/>
            <person name="Tanaka T."/>
        </authorList>
    </citation>
    <scope>NUCLEOTIDE SEQUENCE</scope>
    <source>
        <strain evidence="6">MK2</strain>
    </source>
</reference>
<dbReference type="InterPro" id="IPR036188">
    <property type="entry name" value="FAD/NAD-bd_sf"/>
</dbReference>
<organism evidence="6 7">
    <name type="scientific">Aspergillus puulaauensis</name>
    <dbReference type="NCBI Taxonomy" id="1220207"/>
    <lineage>
        <taxon>Eukaryota</taxon>
        <taxon>Fungi</taxon>
        <taxon>Dikarya</taxon>
        <taxon>Ascomycota</taxon>
        <taxon>Pezizomycotina</taxon>
        <taxon>Eurotiomycetes</taxon>
        <taxon>Eurotiomycetidae</taxon>
        <taxon>Eurotiales</taxon>
        <taxon>Aspergillaceae</taxon>
        <taxon>Aspergillus</taxon>
    </lineage>
</organism>
<dbReference type="EMBL" id="AP024444">
    <property type="protein sequence ID" value="BCS21689.1"/>
    <property type="molecule type" value="Genomic_DNA"/>
</dbReference>